<feature type="region of interest" description="Disordered" evidence="1">
    <location>
        <begin position="24"/>
        <end position="52"/>
    </location>
</feature>
<dbReference type="AlphaFoldDB" id="A0A7Y9J0F7"/>
<evidence type="ECO:0000313" key="3">
    <source>
        <dbReference type="Proteomes" id="UP000521922"/>
    </source>
</evidence>
<protein>
    <submittedName>
        <fullName evidence="2">Tight adherence protein B</fullName>
    </submittedName>
</protein>
<dbReference type="PANTHER" id="PTHR35007">
    <property type="entry name" value="INTEGRAL MEMBRANE PROTEIN-RELATED"/>
    <property type="match status" value="1"/>
</dbReference>
<dbReference type="RefSeq" id="WP_179751042.1">
    <property type="nucleotide sequence ID" value="NZ_JACCBB010000001.1"/>
</dbReference>
<evidence type="ECO:0000313" key="2">
    <source>
        <dbReference type="EMBL" id="NYD22223.1"/>
    </source>
</evidence>
<dbReference type="PANTHER" id="PTHR35007:SF4">
    <property type="entry name" value="CONSERVED TRANSMEMBRANE PROTEIN-RELATED"/>
    <property type="match status" value="1"/>
</dbReference>
<comment type="caution">
    <text evidence="2">The sequence shown here is derived from an EMBL/GenBank/DDBJ whole genome shotgun (WGS) entry which is preliminary data.</text>
</comment>
<dbReference type="Proteomes" id="UP000521922">
    <property type="component" value="Unassembled WGS sequence"/>
</dbReference>
<proteinExistence type="predicted"/>
<reference evidence="2 3" key="1">
    <citation type="submission" date="2020-07" db="EMBL/GenBank/DDBJ databases">
        <title>Sequencing the genomes of 1000 actinobacteria strains.</title>
        <authorList>
            <person name="Klenk H.-P."/>
        </authorList>
    </citation>
    <scope>NUCLEOTIDE SEQUENCE [LARGE SCALE GENOMIC DNA]</scope>
    <source>
        <strain evidence="2 3">DSM 7487</strain>
    </source>
</reference>
<keyword evidence="3" id="KW-1185">Reference proteome</keyword>
<gene>
    <name evidence="2" type="ORF">BJ968_001763</name>
</gene>
<evidence type="ECO:0000256" key="1">
    <source>
        <dbReference type="SAM" id="MobiDB-lite"/>
    </source>
</evidence>
<organism evidence="2 3">
    <name type="scientific">Kineococcus aurantiacus</name>
    <dbReference type="NCBI Taxonomy" id="37633"/>
    <lineage>
        <taxon>Bacteria</taxon>
        <taxon>Bacillati</taxon>
        <taxon>Actinomycetota</taxon>
        <taxon>Actinomycetes</taxon>
        <taxon>Kineosporiales</taxon>
        <taxon>Kineosporiaceae</taxon>
        <taxon>Kineococcus</taxon>
    </lineage>
</organism>
<name>A0A7Y9J0F7_9ACTN</name>
<accession>A0A7Y9J0F7</accession>
<feature type="compositionally biased region" description="Basic residues" evidence="1">
    <location>
        <begin position="32"/>
        <end position="43"/>
    </location>
</feature>
<sequence length="194" mass="19151">MSPASPGAGLLVAALLLAAAAVRPRPGPPRAAGRRPRLRRRRPPVAAPDDLTGARTAERAAALLRAGVPPATAWEHAADGAEVPPPVRAVWRLVTATGAPAAEALDACAAGVRADAAARAAVRTALAGARVSARTVSLLPLLGLVLGAALGAPPWTALAGSAAGRACAVAGTALLLAGRWWSGRLVAAAERAAG</sequence>
<dbReference type="EMBL" id="JACCBB010000001">
    <property type="protein sequence ID" value="NYD22223.1"/>
    <property type="molecule type" value="Genomic_DNA"/>
</dbReference>